<evidence type="ECO:0000313" key="1">
    <source>
        <dbReference type="EMBL" id="KAI5335453.1"/>
    </source>
</evidence>
<dbReference type="EMBL" id="JAJFAZ020000004">
    <property type="protein sequence ID" value="KAI5335453.1"/>
    <property type="molecule type" value="Genomic_DNA"/>
</dbReference>
<accession>A0AAD4Z852</accession>
<evidence type="ECO:0000313" key="2">
    <source>
        <dbReference type="Proteomes" id="UP001054821"/>
    </source>
</evidence>
<dbReference type="Proteomes" id="UP001054821">
    <property type="component" value="Chromosome 4"/>
</dbReference>
<organism evidence="1 2">
    <name type="scientific">Prunus dulcis</name>
    <name type="common">Almond</name>
    <name type="synonym">Amygdalus dulcis</name>
    <dbReference type="NCBI Taxonomy" id="3755"/>
    <lineage>
        <taxon>Eukaryota</taxon>
        <taxon>Viridiplantae</taxon>
        <taxon>Streptophyta</taxon>
        <taxon>Embryophyta</taxon>
        <taxon>Tracheophyta</taxon>
        <taxon>Spermatophyta</taxon>
        <taxon>Magnoliopsida</taxon>
        <taxon>eudicotyledons</taxon>
        <taxon>Gunneridae</taxon>
        <taxon>Pentapetalae</taxon>
        <taxon>rosids</taxon>
        <taxon>fabids</taxon>
        <taxon>Rosales</taxon>
        <taxon>Rosaceae</taxon>
        <taxon>Amygdaloideae</taxon>
        <taxon>Amygdaleae</taxon>
        <taxon>Prunus</taxon>
    </lineage>
</organism>
<reference evidence="1 2" key="1">
    <citation type="journal article" date="2022" name="G3 (Bethesda)">
        <title>Whole-genome sequence and methylome profiling of the almond [Prunus dulcis (Mill.) D.A. Webb] cultivar 'Nonpareil'.</title>
        <authorList>
            <person name="D'Amico-Willman K.M."/>
            <person name="Ouma W.Z."/>
            <person name="Meulia T."/>
            <person name="Sideli G.M."/>
            <person name="Gradziel T.M."/>
            <person name="Fresnedo-Ramirez J."/>
        </authorList>
    </citation>
    <scope>NUCLEOTIDE SEQUENCE [LARGE SCALE GENOMIC DNA]</scope>
    <source>
        <strain evidence="1">Clone GOH B32 T37-40</strain>
    </source>
</reference>
<gene>
    <name evidence="1" type="ORF">L3X38_025586</name>
</gene>
<sequence length="81" mass="9009">MRKIRETAYDVGLCGAGGEMRTSIQILSSEVDVQLSMEDGAEIDLNIVAPLAEVENEVENDVMQHSDLFIKDHLLSKTMEE</sequence>
<protein>
    <submittedName>
        <fullName evidence="1">Uncharacterized protein</fullName>
    </submittedName>
</protein>
<name>A0AAD4Z852_PRUDU</name>
<proteinExistence type="predicted"/>
<comment type="caution">
    <text evidence="1">The sequence shown here is derived from an EMBL/GenBank/DDBJ whole genome shotgun (WGS) entry which is preliminary data.</text>
</comment>
<dbReference type="AlphaFoldDB" id="A0AAD4Z852"/>
<keyword evidence="2" id="KW-1185">Reference proteome</keyword>